<dbReference type="GO" id="GO:0016740">
    <property type="term" value="F:transferase activity"/>
    <property type="evidence" value="ECO:0007669"/>
    <property type="project" value="UniProtKB-KW"/>
</dbReference>
<feature type="transmembrane region" description="Helical" evidence="1">
    <location>
        <begin position="228"/>
        <end position="244"/>
    </location>
</feature>
<gene>
    <name evidence="2" type="ORF">FOY51_01410</name>
</gene>
<organism evidence="2 3">
    <name type="scientific">Antrihabitans cavernicola</name>
    <dbReference type="NCBI Taxonomy" id="2495913"/>
    <lineage>
        <taxon>Bacteria</taxon>
        <taxon>Bacillati</taxon>
        <taxon>Actinomycetota</taxon>
        <taxon>Actinomycetes</taxon>
        <taxon>Mycobacteriales</taxon>
        <taxon>Nocardiaceae</taxon>
        <taxon>Antrihabitans</taxon>
    </lineage>
</organism>
<evidence type="ECO:0000313" key="3">
    <source>
        <dbReference type="Proteomes" id="UP000322244"/>
    </source>
</evidence>
<feature type="transmembrane region" description="Helical" evidence="1">
    <location>
        <begin position="328"/>
        <end position="345"/>
    </location>
</feature>
<keyword evidence="1" id="KW-1133">Transmembrane helix</keyword>
<sequence length="608" mass="65720">MRQAQGTTLDHSVLDFTLETPAPEAPVSRKTPRFQHALIGIGYLAIAFVVLERQWRDLGTGYLVKSGQDQTMWEWFFAVTAHSIAHLENPLGTTLQNYPLGVNLMANTAMFGVSVPLAPITLLFGPTVTYVLVLTLGLAGTAFGWYWVFAKEVVTSRFAAAVGGLFCGFAPGMVSHANGHPNFVVLVLLPLIALQVIKLSRGDNKLRGGAILGVLLAGQIGLGEEPLLIFAFAFAVFALVYYLHMPKAAVTAVRRVYKPVLLGGAIAVLITGAALWWQFFGAQSYRFLDHGQMGNDAKALVQFPSESLGGMFAPGQNVAINATEENAYFGWPLLILVAVIAVWFWRNRIARAATVTIVVFGVISLGAELKIGKSDTGIKMPWHWLGEYPLIESVLETRFALACIPAIGILLALATQRALTTPIRSVSTFWFVGLVVALLPLTPTPLPVTDRTPAPQFFANGDWREFSSGGSVVTVPLPAPERAQPLQWQADTDFEYSIVGGYFVGPAGSSQRNSAHENAEQKGKYGPIDRPTALLLAKVAKTGIVPPIDASTRATAQDDLHYWRADMMVLPGGRNEPALAATVEQLLGRPGTQVDDVKVWDVRGDVHG</sequence>
<dbReference type="OrthoDB" id="2369748at2"/>
<evidence type="ECO:0000313" key="2">
    <source>
        <dbReference type="EMBL" id="KAA0024633.1"/>
    </source>
</evidence>
<feature type="transmembrane region" description="Helical" evidence="1">
    <location>
        <begin position="104"/>
        <end position="124"/>
    </location>
</feature>
<feature type="transmembrane region" description="Helical" evidence="1">
    <location>
        <begin position="206"/>
        <end position="222"/>
    </location>
</feature>
<feature type="transmembrane region" description="Helical" evidence="1">
    <location>
        <begin position="34"/>
        <end position="51"/>
    </location>
</feature>
<feature type="transmembrane region" description="Helical" evidence="1">
    <location>
        <begin position="352"/>
        <end position="371"/>
    </location>
</feature>
<keyword evidence="2" id="KW-0808">Transferase</keyword>
<dbReference type="RefSeq" id="WP_149428408.1">
    <property type="nucleotide sequence ID" value="NZ_VLNY01000001.1"/>
</dbReference>
<name>A0A5A7SJ35_9NOCA</name>
<reference evidence="2 3" key="1">
    <citation type="submission" date="2019-07" db="EMBL/GenBank/DDBJ databases">
        <title>Rhodococcus cavernicolus sp. nov., isolated from a cave.</title>
        <authorList>
            <person name="Lee S.D."/>
        </authorList>
    </citation>
    <scope>NUCLEOTIDE SEQUENCE [LARGE SCALE GENOMIC DNA]</scope>
    <source>
        <strain evidence="2 3">C1-24</strain>
    </source>
</reference>
<feature type="transmembrane region" description="Helical" evidence="1">
    <location>
        <begin position="158"/>
        <end position="177"/>
    </location>
</feature>
<keyword evidence="3" id="KW-1185">Reference proteome</keyword>
<dbReference type="Proteomes" id="UP000322244">
    <property type="component" value="Unassembled WGS sequence"/>
</dbReference>
<feature type="transmembrane region" description="Helical" evidence="1">
    <location>
        <begin position="183"/>
        <end position="199"/>
    </location>
</feature>
<dbReference type="EMBL" id="VLNY01000001">
    <property type="protein sequence ID" value="KAA0024633.1"/>
    <property type="molecule type" value="Genomic_DNA"/>
</dbReference>
<evidence type="ECO:0000256" key="1">
    <source>
        <dbReference type="SAM" id="Phobius"/>
    </source>
</evidence>
<feature type="transmembrane region" description="Helical" evidence="1">
    <location>
        <begin position="130"/>
        <end position="149"/>
    </location>
</feature>
<keyword evidence="1" id="KW-0812">Transmembrane</keyword>
<feature type="transmembrane region" description="Helical" evidence="1">
    <location>
        <begin position="256"/>
        <end position="279"/>
    </location>
</feature>
<protein>
    <submittedName>
        <fullName evidence="2">Glycosyl transferase</fullName>
    </submittedName>
</protein>
<dbReference type="AlphaFoldDB" id="A0A5A7SJ35"/>
<proteinExistence type="predicted"/>
<comment type="caution">
    <text evidence="2">The sequence shown here is derived from an EMBL/GenBank/DDBJ whole genome shotgun (WGS) entry which is preliminary data.</text>
</comment>
<feature type="transmembrane region" description="Helical" evidence="1">
    <location>
        <begin position="391"/>
        <end position="414"/>
    </location>
</feature>
<feature type="transmembrane region" description="Helical" evidence="1">
    <location>
        <begin position="426"/>
        <end position="446"/>
    </location>
</feature>
<keyword evidence="1" id="KW-0472">Membrane</keyword>
<accession>A0A5A7SJ35</accession>